<feature type="transmembrane region" description="Helical" evidence="6">
    <location>
        <begin position="29"/>
        <end position="51"/>
    </location>
</feature>
<keyword evidence="3 6" id="KW-0812">Transmembrane</keyword>
<dbReference type="GO" id="GO:0005886">
    <property type="term" value="C:plasma membrane"/>
    <property type="evidence" value="ECO:0007669"/>
    <property type="project" value="UniProtKB-SubCell"/>
</dbReference>
<evidence type="ECO:0000259" key="7">
    <source>
        <dbReference type="PROSITE" id="PS50850"/>
    </source>
</evidence>
<dbReference type="InterPro" id="IPR020846">
    <property type="entry name" value="MFS_dom"/>
</dbReference>
<gene>
    <name evidence="8" type="ORF">JF887_09225</name>
</gene>
<evidence type="ECO:0000256" key="3">
    <source>
        <dbReference type="ARBA" id="ARBA00022692"/>
    </source>
</evidence>
<evidence type="ECO:0000256" key="6">
    <source>
        <dbReference type="SAM" id="Phobius"/>
    </source>
</evidence>
<evidence type="ECO:0000256" key="2">
    <source>
        <dbReference type="ARBA" id="ARBA00022448"/>
    </source>
</evidence>
<dbReference type="Gene3D" id="1.20.1720.10">
    <property type="entry name" value="Multidrug resistance protein D"/>
    <property type="match status" value="1"/>
</dbReference>
<dbReference type="InterPro" id="IPR011701">
    <property type="entry name" value="MFS"/>
</dbReference>
<dbReference type="PANTHER" id="PTHR42718">
    <property type="entry name" value="MAJOR FACILITATOR SUPERFAMILY MULTIDRUG TRANSPORTER MFSC"/>
    <property type="match status" value="1"/>
</dbReference>
<dbReference type="Pfam" id="PF07690">
    <property type="entry name" value="MFS_1"/>
    <property type="match status" value="1"/>
</dbReference>
<keyword evidence="5 6" id="KW-0472">Membrane</keyword>
<evidence type="ECO:0000256" key="5">
    <source>
        <dbReference type="ARBA" id="ARBA00023136"/>
    </source>
</evidence>
<evidence type="ECO:0000256" key="1">
    <source>
        <dbReference type="ARBA" id="ARBA00004651"/>
    </source>
</evidence>
<dbReference type="PROSITE" id="PS50850">
    <property type="entry name" value="MFS"/>
    <property type="match status" value="1"/>
</dbReference>
<evidence type="ECO:0000313" key="9">
    <source>
        <dbReference type="Proteomes" id="UP000614410"/>
    </source>
</evidence>
<proteinExistence type="predicted"/>
<dbReference type="GO" id="GO:0022857">
    <property type="term" value="F:transmembrane transporter activity"/>
    <property type="evidence" value="ECO:0007669"/>
    <property type="project" value="InterPro"/>
</dbReference>
<reference evidence="8 9" key="1">
    <citation type="submission" date="2020-10" db="EMBL/GenBank/DDBJ databases">
        <title>Ca. Dormibacterota MAGs.</title>
        <authorList>
            <person name="Montgomery K."/>
        </authorList>
    </citation>
    <scope>NUCLEOTIDE SEQUENCE [LARGE SCALE GENOMIC DNA]</scope>
    <source>
        <strain evidence="8">Mitchell_Peninsula_5</strain>
    </source>
</reference>
<dbReference type="AlphaFoldDB" id="A0A934NGQ6"/>
<evidence type="ECO:0000313" key="8">
    <source>
        <dbReference type="EMBL" id="MBJ7609591.1"/>
    </source>
</evidence>
<protein>
    <submittedName>
        <fullName evidence="8">MFS transporter</fullName>
    </submittedName>
</protein>
<comment type="caution">
    <text evidence="8">The sequence shown here is derived from an EMBL/GenBank/DDBJ whole genome shotgun (WGS) entry which is preliminary data.</text>
</comment>
<name>A0A934NGQ6_9BACT</name>
<keyword evidence="4 6" id="KW-1133">Transmembrane helix</keyword>
<dbReference type="SUPFAM" id="SSF103473">
    <property type="entry name" value="MFS general substrate transporter"/>
    <property type="match status" value="1"/>
</dbReference>
<dbReference type="PRINTS" id="PR01036">
    <property type="entry name" value="TCRTETB"/>
</dbReference>
<dbReference type="InterPro" id="IPR036259">
    <property type="entry name" value="MFS_trans_sf"/>
</dbReference>
<feature type="transmembrane region" description="Helical" evidence="6">
    <location>
        <begin position="58"/>
        <end position="82"/>
    </location>
</feature>
<sequence length="121" mass="12538">MYAGGFALFTVMALASGFAGTPLVLIALRVFAGIGGALMLASSGAIVADAFPRRELGLALGINAMVIAVGSAIGPVLGGWLTSFSWQWVFWFNVPLGVHGTAAAVLILHDVPEARRAQRID</sequence>
<feature type="transmembrane region" description="Helical" evidence="6">
    <location>
        <begin position="88"/>
        <end position="109"/>
    </location>
</feature>
<keyword evidence="2" id="KW-0813">Transport</keyword>
<organism evidence="8 9">
    <name type="scientific">Candidatus Amunia macphersoniae</name>
    <dbReference type="NCBI Taxonomy" id="3127014"/>
    <lineage>
        <taxon>Bacteria</taxon>
        <taxon>Bacillati</taxon>
        <taxon>Candidatus Dormiibacterota</taxon>
        <taxon>Candidatus Dormibacteria</taxon>
        <taxon>Candidatus Aeolococcales</taxon>
        <taxon>Candidatus Aeolococcaceae</taxon>
        <taxon>Candidatus Amunia</taxon>
    </lineage>
</organism>
<accession>A0A934NGQ6</accession>
<dbReference type="EMBL" id="JAEKNN010000047">
    <property type="protein sequence ID" value="MBJ7609591.1"/>
    <property type="molecule type" value="Genomic_DNA"/>
</dbReference>
<dbReference type="Proteomes" id="UP000614410">
    <property type="component" value="Unassembled WGS sequence"/>
</dbReference>
<dbReference type="PANTHER" id="PTHR42718:SF9">
    <property type="entry name" value="MAJOR FACILITATOR SUPERFAMILY MULTIDRUG TRANSPORTER MFSC"/>
    <property type="match status" value="1"/>
</dbReference>
<comment type="subcellular location">
    <subcellularLocation>
        <location evidence="1">Cell membrane</location>
        <topology evidence="1">Multi-pass membrane protein</topology>
    </subcellularLocation>
</comment>
<evidence type="ECO:0000256" key="4">
    <source>
        <dbReference type="ARBA" id="ARBA00022989"/>
    </source>
</evidence>
<feature type="domain" description="Major facilitator superfamily (MFS) profile" evidence="7">
    <location>
        <begin position="1"/>
        <end position="121"/>
    </location>
</feature>